<keyword evidence="2" id="KW-1185">Reference proteome</keyword>
<comment type="caution">
    <text evidence="1">The sequence shown here is derived from an EMBL/GenBank/DDBJ whole genome shotgun (WGS) entry which is preliminary data.</text>
</comment>
<evidence type="ECO:0000313" key="1">
    <source>
        <dbReference type="EMBL" id="KAJ8667449.1"/>
    </source>
</evidence>
<dbReference type="EMBL" id="CM056744">
    <property type="protein sequence ID" value="KAJ8667449.1"/>
    <property type="molecule type" value="Genomic_DNA"/>
</dbReference>
<evidence type="ECO:0000313" key="2">
    <source>
        <dbReference type="Proteomes" id="UP001239111"/>
    </source>
</evidence>
<proteinExistence type="predicted"/>
<sequence length="405" mass="44571">MNMSYRTVSASITRLAPEELTAITRPSDIDGFIMIIERSPSSHPAASVSSNQSPASSSVFCSSSPARSVICLGSPHSSESQSVIDLGSPARSESVICLSSPAWSDSSSVICIGSPAWSDSSSVICIGSPPPLRAGIDTPFSPSNSEPTSELTYTPLSDVLQAEIPPVSNQINDIVENNDDAVTVRNQENVPETVRVQAEIHHQQNESDDKFQAQSETHVGHTNDISLVEPPELLHINGYYYERVSHPVVKPAVSRGKPWAQLVLDRNKELLDAEKKGKRVKLPAEELKRRDAERKKKQRRLKKEEKEAQKAKIPTVENEEQIDMRIPKLKLKLKLQKNESGEGNSTSSMNFDELTNPSASSSGEFQISSISDPVIRDHASDDLSDTDLSRVEFDQLIKIHRKNSR</sequence>
<name>A0ACC2N8A6_9HYME</name>
<organism evidence="1 2">
    <name type="scientific">Eretmocerus hayati</name>
    <dbReference type="NCBI Taxonomy" id="131215"/>
    <lineage>
        <taxon>Eukaryota</taxon>
        <taxon>Metazoa</taxon>
        <taxon>Ecdysozoa</taxon>
        <taxon>Arthropoda</taxon>
        <taxon>Hexapoda</taxon>
        <taxon>Insecta</taxon>
        <taxon>Pterygota</taxon>
        <taxon>Neoptera</taxon>
        <taxon>Endopterygota</taxon>
        <taxon>Hymenoptera</taxon>
        <taxon>Apocrita</taxon>
        <taxon>Proctotrupomorpha</taxon>
        <taxon>Chalcidoidea</taxon>
        <taxon>Aphelinidae</taxon>
        <taxon>Aphelininae</taxon>
        <taxon>Eretmocerus</taxon>
    </lineage>
</organism>
<gene>
    <name evidence="1" type="ORF">QAD02_009112</name>
</gene>
<protein>
    <submittedName>
        <fullName evidence="1">Uncharacterized protein</fullName>
    </submittedName>
</protein>
<accession>A0ACC2N8A6</accession>
<reference evidence="1" key="1">
    <citation type="submission" date="2023-04" db="EMBL/GenBank/DDBJ databases">
        <title>A chromosome-level genome assembly of the parasitoid wasp Eretmocerus hayati.</title>
        <authorList>
            <person name="Zhong Y."/>
            <person name="Liu S."/>
            <person name="Liu Y."/>
        </authorList>
    </citation>
    <scope>NUCLEOTIDE SEQUENCE</scope>
    <source>
        <strain evidence="1">ZJU_SS_LIU_2023</strain>
    </source>
</reference>
<dbReference type="Proteomes" id="UP001239111">
    <property type="component" value="Chromosome 4"/>
</dbReference>